<evidence type="ECO:0000256" key="3">
    <source>
        <dbReference type="ARBA" id="ARBA00022723"/>
    </source>
</evidence>
<dbReference type="Proteomes" id="UP001300692">
    <property type="component" value="Unassembled WGS sequence"/>
</dbReference>
<dbReference type="PANTHER" id="PTHR43396">
    <property type="entry name" value="FLAVOHEMOPROTEIN"/>
    <property type="match status" value="1"/>
</dbReference>
<dbReference type="InterPro" id="IPR012292">
    <property type="entry name" value="Globin/Proto"/>
</dbReference>
<dbReference type="PANTHER" id="PTHR43396:SF3">
    <property type="entry name" value="FLAVOHEMOPROTEIN"/>
    <property type="match status" value="1"/>
</dbReference>
<name>A0ABT3D0K0_9BACT</name>
<gene>
    <name evidence="7" type="ORF">N7U62_22665</name>
</gene>
<evidence type="ECO:0000256" key="1">
    <source>
        <dbReference type="ARBA" id="ARBA00022617"/>
    </source>
</evidence>
<keyword evidence="5" id="KW-0813">Transport</keyword>
<keyword evidence="8" id="KW-1185">Reference proteome</keyword>
<dbReference type="SUPFAM" id="SSF46458">
    <property type="entry name" value="Globin-like"/>
    <property type="match status" value="1"/>
</dbReference>
<evidence type="ECO:0000256" key="4">
    <source>
        <dbReference type="ARBA" id="ARBA00023004"/>
    </source>
</evidence>
<evidence type="ECO:0000259" key="6">
    <source>
        <dbReference type="PROSITE" id="PS01033"/>
    </source>
</evidence>
<evidence type="ECO:0000256" key="2">
    <source>
        <dbReference type="ARBA" id="ARBA00022621"/>
    </source>
</evidence>
<organism evidence="7 8">
    <name type="scientific">Reichenbachiella ulvae</name>
    <dbReference type="NCBI Taxonomy" id="2980104"/>
    <lineage>
        <taxon>Bacteria</taxon>
        <taxon>Pseudomonadati</taxon>
        <taxon>Bacteroidota</taxon>
        <taxon>Cytophagia</taxon>
        <taxon>Cytophagales</taxon>
        <taxon>Reichenbachiellaceae</taxon>
        <taxon>Reichenbachiella</taxon>
    </lineage>
</organism>
<comment type="similarity">
    <text evidence="5">Belongs to the globin family.</text>
</comment>
<reference evidence="7 8" key="1">
    <citation type="submission" date="2022-10" db="EMBL/GenBank/DDBJ databases">
        <title>Comparative genomics and taxonomic characterization of three novel marine species of genus Reichenbachiella exhibiting antioxidant and polysaccharide degradation activities.</title>
        <authorList>
            <person name="Muhammad N."/>
            <person name="Lee Y.-J."/>
            <person name="Ko J."/>
            <person name="Kim S.-G."/>
        </authorList>
    </citation>
    <scope>NUCLEOTIDE SEQUENCE [LARGE SCALE GENOMIC DNA]</scope>
    <source>
        <strain evidence="7 8">ABR2-5</strain>
    </source>
</reference>
<proteinExistence type="inferred from homology"/>
<evidence type="ECO:0000256" key="5">
    <source>
        <dbReference type="RuleBase" id="RU000356"/>
    </source>
</evidence>
<evidence type="ECO:0000313" key="8">
    <source>
        <dbReference type="Proteomes" id="UP001300692"/>
    </source>
</evidence>
<keyword evidence="3" id="KW-0479">Metal-binding</keyword>
<dbReference type="Gene3D" id="1.10.490.10">
    <property type="entry name" value="Globins"/>
    <property type="match status" value="1"/>
</dbReference>
<feature type="domain" description="Globin" evidence="6">
    <location>
        <begin position="6"/>
        <end position="140"/>
    </location>
</feature>
<sequence>MTNTVSITPYNKRLVRATFWMVESKTDEAAKVFYSKLFEMSPELRPLFKGNMQMQGRKMMEMISTVVKGLNTLDVLAPLVRNMGRRHMTYGIRSEHYNMAAAALMYSLKEELKENWNEEVEAASARSLRNSLRYHAIRLNYEFQKICPCGHQPYFLCFIDVAHYSWVNRV</sequence>
<keyword evidence="4" id="KW-0408">Iron</keyword>
<dbReference type="PROSITE" id="PS01033">
    <property type="entry name" value="GLOBIN"/>
    <property type="match status" value="1"/>
</dbReference>
<comment type="caution">
    <text evidence="7">The sequence shown here is derived from an EMBL/GenBank/DDBJ whole genome shotgun (WGS) entry which is preliminary data.</text>
</comment>
<evidence type="ECO:0000313" key="7">
    <source>
        <dbReference type="EMBL" id="MCV9389480.1"/>
    </source>
</evidence>
<protein>
    <submittedName>
        <fullName evidence="7">Globin domain-containing protein</fullName>
    </submittedName>
</protein>
<keyword evidence="1 5" id="KW-0349">Heme</keyword>
<dbReference type="EMBL" id="JAOYOD010000003">
    <property type="protein sequence ID" value="MCV9389480.1"/>
    <property type="molecule type" value="Genomic_DNA"/>
</dbReference>
<keyword evidence="2 5" id="KW-0561">Oxygen transport</keyword>
<accession>A0ABT3D0K0</accession>
<dbReference type="Pfam" id="PF00042">
    <property type="entry name" value="Globin"/>
    <property type="match status" value="1"/>
</dbReference>
<dbReference type="InterPro" id="IPR009050">
    <property type="entry name" value="Globin-like_sf"/>
</dbReference>
<dbReference type="RefSeq" id="WP_264140463.1">
    <property type="nucleotide sequence ID" value="NZ_JAOYOD010000003.1"/>
</dbReference>
<dbReference type="InterPro" id="IPR000971">
    <property type="entry name" value="Globin"/>
</dbReference>